<keyword evidence="2" id="KW-1185">Reference proteome</keyword>
<dbReference type="OMA" id="WDLSLES"/>
<protein>
    <submittedName>
        <fullName evidence="1">Uncharacterized protein</fullName>
    </submittedName>
</protein>
<dbReference type="GeneTree" id="ENSGT00910000147815"/>
<reference evidence="1" key="1">
    <citation type="submission" date="2025-08" db="UniProtKB">
        <authorList>
            <consortium name="Ensembl"/>
        </authorList>
    </citation>
    <scope>IDENTIFICATION</scope>
</reference>
<name>A0A2K5EWQ6_AOTNA</name>
<evidence type="ECO:0000313" key="1">
    <source>
        <dbReference type="Ensembl" id="ENSANAP00000037641.1"/>
    </source>
</evidence>
<evidence type="ECO:0000313" key="2">
    <source>
        <dbReference type="Proteomes" id="UP000233020"/>
    </source>
</evidence>
<proteinExistence type="predicted"/>
<dbReference type="Proteomes" id="UP000233020">
    <property type="component" value="Unplaced"/>
</dbReference>
<dbReference type="Ensembl" id="ENSANAT00000055724.1">
    <property type="protein sequence ID" value="ENSANAP00000037641.1"/>
    <property type="gene ID" value="ENSANAG00000036309.1"/>
</dbReference>
<dbReference type="AlphaFoldDB" id="A0A2K5EWQ6"/>
<sequence length="118" mass="12637">FLKKKKKIVPLTPAFHLASSPTPTPSSPPENQSVFVRVSSGGFTVAGQQGRAWGGRTHQDSRAAFSPLTPVQAREPRSCPMFCPELSHRARISGEVGPGDLSLESFYHGLVSAPCPPQ</sequence>
<reference evidence="1" key="2">
    <citation type="submission" date="2025-09" db="UniProtKB">
        <authorList>
            <consortium name="Ensembl"/>
        </authorList>
    </citation>
    <scope>IDENTIFICATION</scope>
</reference>
<organism evidence="1 2">
    <name type="scientific">Aotus nancymaae</name>
    <name type="common">Ma's night monkey</name>
    <dbReference type="NCBI Taxonomy" id="37293"/>
    <lineage>
        <taxon>Eukaryota</taxon>
        <taxon>Metazoa</taxon>
        <taxon>Chordata</taxon>
        <taxon>Craniata</taxon>
        <taxon>Vertebrata</taxon>
        <taxon>Euteleostomi</taxon>
        <taxon>Mammalia</taxon>
        <taxon>Eutheria</taxon>
        <taxon>Euarchontoglires</taxon>
        <taxon>Primates</taxon>
        <taxon>Haplorrhini</taxon>
        <taxon>Platyrrhini</taxon>
        <taxon>Aotidae</taxon>
        <taxon>Aotus</taxon>
    </lineage>
</organism>
<accession>A0A2K5EWQ6</accession>